<evidence type="ECO:0000313" key="4">
    <source>
        <dbReference type="Proteomes" id="UP000007879"/>
    </source>
</evidence>
<organism evidence="3 4">
    <name type="scientific">Amphimedon queenslandica</name>
    <name type="common">Sponge</name>
    <dbReference type="NCBI Taxonomy" id="400682"/>
    <lineage>
        <taxon>Eukaryota</taxon>
        <taxon>Metazoa</taxon>
        <taxon>Porifera</taxon>
        <taxon>Demospongiae</taxon>
        <taxon>Heteroscleromorpha</taxon>
        <taxon>Haplosclerida</taxon>
        <taxon>Niphatidae</taxon>
        <taxon>Amphimedon</taxon>
    </lineage>
</organism>
<reference evidence="3" key="2">
    <citation type="submission" date="2024-06" db="UniProtKB">
        <authorList>
            <consortium name="EnsemblMetazoa"/>
        </authorList>
    </citation>
    <scope>IDENTIFICATION</scope>
</reference>
<dbReference type="InterPro" id="IPR011029">
    <property type="entry name" value="DEATH-like_dom_sf"/>
</dbReference>
<evidence type="ECO:0000256" key="1">
    <source>
        <dbReference type="SAM" id="MobiDB-lite"/>
    </source>
</evidence>
<name>A0AAN0JHW7_AMPQE</name>
<feature type="domain" description="Death" evidence="2">
    <location>
        <begin position="44"/>
        <end position="97"/>
    </location>
</feature>
<dbReference type="SUPFAM" id="SSF47986">
    <property type="entry name" value="DEATH domain"/>
    <property type="match status" value="1"/>
</dbReference>
<dbReference type="KEGG" id="aqu:109584923"/>
<reference evidence="4" key="1">
    <citation type="journal article" date="2010" name="Nature">
        <title>The Amphimedon queenslandica genome and the evolution of animal complexity.</title>
        <authorList>
            <person name="Srivastava M."/>
            <person name="Simakov O."/>
            <person name="Chapman J."/>
            <person name="Fahey B."/>
            <person name="Gauthier M.E."/>
            <person name="Mitros T."/>
            <person name="Richards G.S."/>
            <person name="Conaco C."/>
            <person name="Dacre M."/>
            <person name="Hellsten U."/>
            <person name="Larroux C."/>
            <person name="Putnam N.H."/>
            <person name="Stanke M."/>
            <person name="Adamska M."/>
            <person name="Darling A."/>
            <person name="Degnan S.M."/>
            <person name="Oakley T.H."/>
            <person name="Plachetzki D.C."/>
            <person name="Zhai Y."/>
            <person name="Adamski M."/>
            <person name="Calcino A."/>
            <person name="Cummins S.F."/>
            <person name="Goodstein D.M."/>
            <person name="Harris C."/>
            <person name="Jackson D.J."/>
            <person name="Leys S.P."/>
            <person name="Shu S."/>
            <person name="Woodcroft B.J."/>
            <person name="Vervoort M."/>
            <person name="Kosik K.S."/>
            <person name="Manning G."/>
            <person name="Degnan B.M."/>
            <person name="Rokhsar D.S."/>
        </authorList>
    </citation>
    <scope>NUCLEOTIDE SEQUENCE [LARGE SCALE GENOMIC DNA]</scope>
</reference>
<dbReference type="EnsemblMetazoa" id="XM_020000837.1">
    <property type="protein sequence ID" value="XP_019856396.1"/>
    <property type="gene ID" value="LOC109584923"/>
</dbReference>
<dbReference type="Proteomes" id="UP000007879">
    <property type="component" value="Unassembled WGS sequence"/>
</dbReference>
<dbReference type="Gene3D" id="1.10.533.10">
    <property type="entry name" value="Death Domain, Fas"/>
    <property type="match status" value="1"/>
</dbReference>
<accession>A0AAN0JHW7</accession>
<protein>
    <recommendedName>
        <fullName evidence="2">Death domain-containing protein</fullName>
    </recommendedName>
</protein>
<keyword evidence="4" id="KW-1185">Reference proteome</keyword>
<dbReference type="RefSeq" id="XP_019856396.1">
    <property type="nucleotide sequence ID" value="XM_020000837.1"/>
</dbReference>
<evidence type="ECO:0000313" key="3">
    <source>
        <dbReference type="EnsemblMetazoa" id="XP_019856396.1"/>
    </source>
</evidence>
<feature type="region of interest" description="Disordered" evidence="1">
    <location>
        <begin position="1"/>
        <end position="29"/>
    </location>
</feature>
<proteinExistence type="predicted"/>
<feature type="compositionally biased region" description="Polar residues" evidence="1">
    <location>
        <begin position="14"/>
        <end position="26"/>
    </location>
</feature>
<dbReference type="Pfam" id="PF00531">
    <property type="entry name" value="Death"/>
    <property type="match status" value="1"/>
</dbReference>
<feature type="compositionally biased region" description="Low complexity" evidence="1">
    <location>
        <begin position="1"/>
        <end position="13"/>
    </location>
</feature>
<dbReference type="AlphaFoldDB" id="A0AAN0JHW7"/>
<dbReference type="PROSITE" id="PS50017">
    <property type="entry name" value="DEATH_DOMAIN"/>
    <property type="match status" value="1"/>
</dbReference>
<dbReference type="GO" id="GO:0007165">
    <property type="term" value="P:signal transduction"/>
    <property type="evidence" value="ECO:0007669"/>
    <property type="project" value="InterPro"/>
</dbReference>
<evidence type="ECO:0000259" key="2">
    <source>
        <dbReference type="PROSITE" id="PS50017"/>
    </source>
</evidence>
<dbReference type="GeneID" id="109584923"/>
<dbReference type="InterPro" id="IPR000488">
    <property type="entry name" value="Death_dom"/>
</dbReference>
<sequence>MAKRSPSLSTSSSGTDCTPLSPNHSVMNEKPDLKNVCAIVRTSRWHQLGIQLGVDEEMLQDIETDRSETQDKRTQMFRLWIASQLNASHNQLVEALRLKVIGEDRMAQEYEEKVKEEASKTTETTQTGAQVVQASTSTAPAWSTSTVINSITQKVLEVDLLTDQAYKLQDKYHKLLLKIQELSQNANVGIVKNLLRNILQDNCIYQSHGLSFYKQQIDGITSMDEVFAFLIENHFIGYLNYYLLMKFSSKVICGDQYKEAKEKVLKYEKHYRKFIDEPAFYQLIMFFDENPHLNPGTVVGLPIIVICLSQKWKNRNKKDLNEWTIFLQENEHILQGIGKGCTLITYAMFPVHLLKVMKFLSNKKIMERLRENGITIETPSYTLEIAERLREASTEELLEEEEDTSDIMQYQYFLLLEKVERIQEDRLRIEQDRLRDRAYYIVQIAVTRATERVTRYKFETSYEEKLNTIQKQIFEDVVELLKADTERTERIHQRKRSERGLDPEMKKKVSTDVSTKKIKTMLEASLEKPIPRTSHDYDDIVSGFDSGYATQGSSYTSRVMHYIPQ</sequence>